<feature type="domain" description="C2H2-type" evidence="9">
    <location>
        <begin position="1056"/>
        <end position="1084"/>
    </location>
</feature>
<dbReference type="GO" id="GO:0005634">
    <property type="term" value="C:nucleus"/>
    <property type="evidence" value="ECO:0007669"/>
    <property type="project" value="TreeGrafter"/>
</dbReference>
<evidence type="ECO:0000256" key="2">
    <source>
        <dbReference type="ARBA" id="ARBA00022737"/>
    </source>
</evidence>
<dbReference type="Gene3D" id="3.30.160.60">
    <property type="entry name" value="Classic Zinc Finger"/>
    <property type="match status" value="1"/>
</dbReference>
<dbReference type="InterPro" id="IPR013087">
    <property type="entry name" value="Znf_C2H2_type"/>
</dbReference>
<dbReference type="SMART" id="SM00980">
    <property type="entry name" value="THAP"/>
    <property type="match status" value="1"/>
</dbReference>
<dbReference type="GO" id="GO:0008270">
    <property type="term" value="F:zinc ion binding"/>
    <property type="evidence" value="ECO:0007669"/>
    <property type="project" value="UniProtKB-KW"/>
</dbReference>
<dbReference type="AlphaFoldDB" id="A0A553NDY3"/>
<dbReference type="SUPFAM" id="SSF57667">
    <property type="entry name" value="beta-beta-alpha zinc fingers"/>
    <property type="match status" value="1"/>
</dbReference>
<dbReference type="PANTHER" id="PTHR24409:SF295">
    <property type="entry name" value="AZ2-RELATED"/>
    <property type="match status" value="1"/>
</dbReference>
<evidence type="ECO:0000256" key="4">
    <source>
        <dbReference type="ARBA" id="ARBA00022833"/>
    </source>
</evidence>
<evidence type="ECO:0000256" key="5">
    <source>
        <dbReference type="ARBA" id="ARBA00023125"/>
    </source>
</evidence>
<keyword evidence="12" id="KW-1185">Reference proteome</keyword>
<dbReference type="PROSITE" id="PS50950">
    <property type="entry name" value="ZF_THAP"/>
    <property type="match status" value="1"/>
</dbReference>
<keyword evidence="4" id="KW-0862">Zinc</keyword>
<accession>A0A553NDY3</accession>
<dbReference type="InterPro" id="IPR036236">
    <property type="entry name" value="Znf_C2H2_sf"/>
</dbReference>
<evidence type="ECO:0008006" key="13">
    <source>
        <dbReference type="Google" id="ProtNLM"/>
    </source>
</evidence>
<dbReference type="STRING" id="6832.A0A553NDY3"/>
<evidence type="ECO:0000313" key="11">
    <source>
        <dbReference type="EMBL" id="TRY63618.1"/>
    </source>
</evidence>
<gene>
    <name evidence="11" type="ORF">TCAL_08210</name>
</gene>
<dbReference type="InterPro" id="IPR006612">
    <property type="entry name" value="THAP_Znf"/>
</dbReference>
<name>A0A553NDY3_TIGCA</name>
<evidence type="ECO:0000256" key="8">
    <source>
        <dbReference type="SAM" id="MobiDB-lite"/>
    </source>
</evidence>
<dbReference type="PANTHER" id="PTHR24409">
    <property type="entry name" value="ZINC FINGER PROTEIN 142"/>
    <property type="match status" value="1"/>
</dbReference>
<keyword evidence="5 7" id="KW-0238">DNA-binding</keyword>
<keyword evidence="2" id="KW-0677">Repeat</keyword>
<sequence length="1204" mass="137331">MEDSASTGAADWNSEDEIANLPSPIDMSDLMQGNIAQVEIDSDECDVETAIKLETPSDEFPTNECIIPGCHRLYVTNINEDEPMIRLPPKRNQHTKDIAEYLCLRVDGRLWHMDDEYFICAKHFANGVCCRIRGHPSYLPSIFPPGFEPKWKKPAWKLNPKFVTSENDFIEPIAHDVIKDEITFELLSDSEIDEPYAAETTVRIPPNRNEKVDAQNMDQWSQLPTCGDILRSVFALLTSQEKTPPKAIALNVHAIWERTHCCPISLLAIAQRIRDLTQSASGLRSSDILGSRKREFAKLFDVLAPVSERDDLFNAEFYADQMTNRKMFMAPNGAVLKPAAPPGQMKKAQPPLKEVGLPTWLQLPTIKQVHETLTTTPFSTRTLAKILRSLWKKADCQPCNLNYVCDKLLELKTSARPSQDLFDIAWESSLRNKSVFNDAFYEDQKGPRKMFLIPLDLSKLAPPPPTSTPMISNKRPCVALSNDTQIIPAKKKRGEQSQRNRKRAYNRDPRVDLMNQLGYPDLSNGILLRLAENFETDQKMRQFGSLPNLKPLLNRKCGFSKPPKLRSDLPVVADFVVKCRGSGLVDSPLYQEATNIVHSQIEQIRTQHMKENVVIKTSNSSSEKSKSEVMSQFSEKQWHAKEVSLLRQQLRAVQSELNMCHTILADSDGLSVTKFPVQFISAQVAQLSERNRRYREIIDLYRGSFKLGHNKNRTIAVLNQRLKLCEDTLKAYMLKPTLMERMLIVQEEINMASSVQECKHRFNGLMKCLVNHEYLSSLQTNLDAPWHEEDRLIDLIEDDLLDDYQGAEFAPGEFFDPSMLVYKCANCGLGHDSANKLLQHEKFFCSFTTESVCYVCHMRVPQAEMDCHIEEHAKVYRIDVSMSCDICSKIMPNLKELSNHAKLHNIHFRYCICCKRTFKNEELFANHWWKRFEYKNATRREPPNKKPQFLCSYCGLTFRIPAHADPNALHDYHICKFMEKSLSQTGAPKAHLCTDCGAGFFGLVEFKKHLYETQHTVPDGISIKTNFGNCVICDRNCPSKKKMDEHILIHTTIMPYQCPICGHKSHKNYTLRRHVLDTHQDANFKTKDAITIPEEVAKKEYLLADIPGRIHEFLDQEAKPKKKVGTAAQKARQKKSKAIANLAASRSNLPQHPLPPTGSVVVPVVQAQPNTHNMKNLTHIHAITEMEEQKMATTHLQNVLNTNW</sequence>
<feature type="region of interest" description="Disordered" evidence="8">
    <location>
        <begin position="1"/>
        <end position="26"/>
    </location>
</feature>
<evidence type="ECO:0000259" key="10">
    <source>
        <dbReference type="PROSITE" id="PS50950"/>
    </source>
</evidence>
<reference evidence="11 12" key="1">
    <citation type="journal article" date="2018" name="Nat. Ecol. Evol.">
        <title>Genomic signatures of mitonuclear coevolution across populations of Tigriopus californicus.</title>
        <authorList>
            <person name="Barreto F.S."/>
            <person name="Watson E.T."/>
            <person name="Lima T.G."/>
            <person name="Willett C.S."/>
            <person name="Edmands S."/>
            <person name="Li W."/>
            <person name="Burton R.S."/>
        </authorList>
    </citation>
    <scope>NUCLEOTIDE SEQUENCE [LARGE SCALE GENOMIC DNA]</scope>
    <source>
        <strain evidence="11 12">San Diego</strain>
    </source>
</reference>
<dbReference type="PROSITE" id="PS00028">
    <property type="entry name" value="ZINC_FINGER_C2H2_1"/>
    <property type="match status" value="3"/>
</dbReference>
<evidence type="ECO:0000256" key="1">
    <source>
        <dbReference type="ARBA" id="ARBA00022723"/>
    </source>
</evidence>
<dbReference type="OrthoDB" id="6515559at2759"/>
<dbReference type="EMBL" id="VCGU01000458">
    <property type="protein sequence ID" value="TRY63618.1"/>
    <property type="molecule type" value="Genomic_DNA"/>
</dbReference>
<feature type="domain" description="THAP-type" evidence="10">
    <location>
        <begin position="60"/>
        <end position="143"/>
    </location>
</feature>
<evidence type="ECO:0000256" key="6">
    <source>
        <dbReference type="PROSITE-ProRule" id="PRU00042"/>
    </source>
</evidence>
<evidence type="ECO:0000256" key="7">
    <source>
        <dbReference type="PROSITE-ProRule" id="PRU00309"/>
    </source>
</evidence>
<dbReference type="PROSITE" id="PS50157">
    <property type="entry name" value="ZINC_FINGER_C2H2_2"/>
    <property type="match status" value="1"/>
</dbReference>
<comment type="caution">
    <text evidence="11">The sequence shown here is derived from an EMBL/GenBank/DDBJ whole genome shotgun (WGS) entry which is preliminary data.</text>
</comment>
<protein>
    <recommendedName>
        <fullName evidence="13">C2H2-type domain-containing protein</fullName>
    </recommendedName>
</protein>
<proteinExistence type="predicted"/>
<evidence type="ECO:0000256" key="3">
    <source>
        <dbReference type="ARBA" id="ARBA00022771"/>
    </source>
</evidence>
<dbReference type="SMART" id="SM00355">
    <property type="entry name" value="ZnF_C2H2"/>
    <property type="match status" value="5"/>
</dbReference>
<keyword evidence="3 6" id="KW-0863">Zinc-finger</keyword>
<dbReference type="GO" id="GO:0000981">
    <property type="term" value="F:DNA-binding transcription factor activity, RNA polymerase II-specific"/>
    <property type="evidence" value="ECO:0007669"/>
    <property type="project" value="TreeGrafter"/>
</dbReference>
<keyword evidence="1" id="KW-0479">Metal-binding</keyword>
<dbReference type="Proteomes" id="UP000318571">
    <property type="component" value="Chromosome 10"/>
</dbReference>
<dbReference type="GO" id="GO:0000977">
    <property type="term" value="F:RNA polymerase II transcription regulatory region sequence-specific DNA binding"/>
    <property type="evidence" value="ECO:0007669"/>
    <property type="project" value="TreeGrafter"/>
</dbReference>
<organism evidence="11 12">
    <name type="scientific">Tigriopus californicus</name>
    <name type="common">Marine copepod</name>
    <dbReference type="NCBI Taxonomy" id="6832"/>
    <lineage>
        <taxon>Eukaryota</taxon>
        <taxon>Metazoa</taxon>
        <taxon>Ecdysozoa</taxon>
        <taxon>Arthropoda</taxon>
        <taxon>Crustacea</taxon>
        <taxon>Multicrustacea</taxon>
        <taxon>Hexanauplia</taxon>
        <taxon>Copepoda</taxon>
        <taxon>Harpacticoida</taxon>
        <taxon>Harpacticidae</taxon>
        <taxon>Tigriopus</taxon>
    </lineage>
</organism>
<evidence type="ECO:0000313" key="12">
    <source>
        <dbReference type="Proteomes" id="UP000318571"/>
    </source>
</evidence>
<evidence type="ECO:0000259" key="9">
    <source>
        <dbReference type="PROSITE" id="PS50157"/>
    </source>
</evidence>